<organism evidence="1 2">
    <name type="scientific">Heliophilum fasciatum</name>
    <dbReference type="NCBI Taxonomy" id="35700"/>
    <lineage>
        <taxon>Bacteria</taxon>
        <taxon>Bacillati</taxon>
        <taxon>Bacillota</taxon>
        <taxon>Clostridia</taxon>
        <taxon>Eubacteriales</taxon>
        <taxon>Heliobacteriaceae</taxon>
        <taxon>Heliophilum</taxon>
    </lineage>
</organism>
<sequence length="177" mass="20430">MVTRLALRYKKGHEVNASTGLLISVLLRFPEVGTVNFDPTSKTLRFSFLLHPERFHGKMRELTKRITSALDLYHAFDGIEPIIFTIHSRNEEKLLSIEVVRDVVTLGLVEIGLLVDLLRQQASGGLWVEEEQAPLQDDEKEWQEELIANMLDNLKRDNQVQKLFAFREEGRVVVYNQ</sequence>
<protein>
    <submittedName>
        <fullName evidence="1">Uncharacterized protein</fullName>
    </submittedName>
</protein>
<comment type="caution">
    <text evidence="1">The sequence shown here is derived from an EMBL/GenBank/DDBJ whole genome shotgun (WGS) entry which is preliminary data.</text>
</comment>
<reference evidence="1 2" key="1">
    <citation type="submission" date="2019-03" db="EMBL/GenBank/DDBJ databases">
        <title>Genomic Encyclopedia of Type Strains, Phase IV (KMG-IV): sequencing the most valuable type-strain genomes for metagenomic binning, comparative biology and taxonomic classification.</title>
        <authorList>
            <person name="Goeker M."/>
        </authorList>
    </citation>
    <scope>NUCLEOTIDE SEQUENCE [LARGE SCALE GENOMIC DNA]</scope>
    <source>
        <strain evidence="1 2">DSM 11170</strain>
    </source>
</reference>
<name>A0A4R2RI86_9FIRM</name>
<keyword evidence="2" id="KW-1185">Reference proteome</keyword>
<evidence type="ECO:0000313" key="1">
    <source>
        <dbReference type="EMBL" id="TCP63480.1"/>
    </source>
</evidence>
<accession>A0A4R2RI86</accession>
<dbReference type="EMBL" id="SLXT01000018">
    <property type="protein sequence ID" value="TCP63480.1"/>
    <property type="molecule type" value="Genomic_DNA"/>
</dbReference>
<gene>
    <name evidence="1" type="ORF">EDD73_11823</name>
</gene>
<dbReference type="AlphaFoldDB" id="A0A4R2RI86"/>
<evidence type="ECO:0000313" key="2">
    <source>
        <dbReference type="Proteomes" id="UP000294813"/>
    </source>
</evidence>
<dbReference type="Proteomes" id="UP000294813">
    <property type="component" value="Unassembled WGS sequence"/>
</dbReference>
<proteinExistence type="predicted"/>